<accession>A0ABT0KUH4</accession>
<dbReference type="InterPro" id="IPR014030">
    <property type="entry name" value="Ketoacyl_synth_N"/>
</dbReference>
<keyword evidence="7" id="KW-1185">Reference proteome</keyword>
<dbReference type="Pfam" id="PF02801">
    <property type="entry name" value="Ketoacyl-synt_C"/>
    <property type="match status" value="1"/>
</dbReference>
<proteinExistence type="inferred from homology"/>
<gene>
    <name evidence="6" type="ORF">L2737_19080</name>
</gene>
<evidence type="ECO:0000256" key="3">
    <source>
        <dbReference type="ARBA" id="ARBA00022679"/>
    </source>
</evidence>
<dbReference type="SUPFAM" id="SSF53901">
    <property type="entry name" value="Thiolase-like"/>
    <property type="match status" value="2"/>
</dbReference>
<dbReference type="EMBL" id="JAKIKU010000014">
    <property type="protein sequence ID" value="MCL1047408.1"/>
    <property type="molecule type" value="Genomic_DNA"/>
</dbReference>
<dbReference type="NCBIfam" id="NF006618">
    <property type="entry name" value="PRK09185.1"/>
    <property type="match status" value="1"/>
</dbReference>
<comment type="pathway">
    <text evidence="1">Lipid metabolism; fatty acid biosynthesis.</text>
</comment>
<organism evidence="6 7">
    <name type="scientific">Shewanella electrodiphila</name>
    <dbReference type="NCBI Taxonomy" id="934143"/>
    <lineage>
        <taxon>Bacteria</taxon>
        <taxon>Pseudomonadati</taxon>
        <taxon>Pseudomonadota</taxon>
        <taxon>Gammaproteobacteria</taxon>
        <taxon>Alteromonadales</taxon>
        <taxon>Shewanellaceae</taxon>
        <taxon>Shewanella</taxon>
    </lineage>
</organism>
<comment type="caution">
    <text evidence="6">The sequence shown here is derived from an EMBL/GenBank/DDBJ whole genome shotgun (WGS) entry which is preliminary data.</text>
</comment>
<dbReference type="InterPro" id="IPR000794">
    <property type="entry name" value="Beta-ketoacyl_synthase"/>
</dbReference>
<protein>
    <submittedName>
        <fullName evidence="6">Beta-ketoacyl-[acyl-carrier-protein] synthase family protein</fullName>
    </submittedName>
</protein>
<keyword evidence="3 4" id="KW-0808">Transferase</keyword>
<dbReference type="InterPro" id="IPR016039">
    <property type="entry name" value="Thiolase-like"/>
</dbReference>
<evidence type="ECO:0000313" key="6">
    <source>
        <dbReference type="EMBL" id="MCL1047408.1"/>
    </source>
</evidence>
<comment type="similarity">
    <text evidence="2 4">Belongs to the thiolase-like superfamily. Beta-ketoacyl-ACP synthases family.</text>
</comment>
<dbReference type="PROSITE" id="PS52004">
    <property type="entry name" value="KS3_2"/>
    <property type="match status" value="1"/>
</dbReference>
<dbReference type="InterPro" id="IPR020841">
    <property type="entry name" value="PKS_Beta-ketoAc_synthase_dom"/>
</dbReference>
<dbReference type="PANTHER" id="PTHR11712:SF320">
    <property type="entry name" value="BETA-KETOACYL SYNTHASE"/>
    <property type="match status" value="1"/>
</dbReference>
<reference evidence="6 7" key="1">
    <citation type="submission" date="2022-01" db="EMBL/GenBank/DDBJ databases">
        <title>Whole genome-based taxonomy of the Shewanellaceae.</title>
        <authorList>
            <person name="Martin-Rodriguez A.J."/>
        </authorList>
    </citation>
    <scope>NUCLEOTIDE SEQUENCE [LARGE SCALE GENOMIC DNA]</scope>
    <source>
        <strain evidence="6 7">DSM 24955</strain>
    </source>
</reference>
<dbReference type="RefSeq" id="WP_248956788.1">
    <property type="nucleotide sequence ID" value="NZ_JAKIKU010000014.1"/>
</dbReference>
<evidence type="ECO:0000256" key="1">
    <source>
        <dbReference type="ARBA" id="ARBA00005194"/>
    </source>
</evidence>
<dbReference type="InterPro" id="IPR018201">
    <property type="entry name" value="Ketoacyl_synth_AS"/>
</dbReference>
<evidence type="ECO:0000313" key="7">
    <source>
        <dbReference type="Proteomes" id="UP001202134"/>
    </source>
</evidence>
<evidence type="ECO:0000256" key="4">
    <source>
        <dbReference type="RuleBase" id="RU003694"/>
    </source>
</evidence>
<dbReference type="PANTHER" id="PTHR11712">
    <property type="entry name" value="POLYKETIDE SYNTHASE-RELATED"/>
    <property type="match status" value="1"/>
</dbReference>
<sequence length="424" mass="45123">MSRSIAITQIGLCTPLGQTPESVLAHLLAGNTDFMVPRDELMFNATTRVGAVKDTDLLAIPERLAQYNCRNNRLLFTAAIQLKQNIEQAKRRFGHDRIGIVIGTSTSGISKGEAALDYHQQNGHFPSSFHYAQQELGSTSDFLRQLFELTGPCYTVSTACSSSTKVFASAQRLLNADLCDVVIVGGVDSLCQLTLNGFNSLESVSKGLCNPFSQNRDGINIGEGAALFLLQKANTLDSQPEVMLAGIGESSDAHHISAPHPQGLGAIAAMKAALNDADINASQVSYVNLHGTATPKNDAMESVAMHQVFAGEITNTISNTSTQNTIPLCSSTKPLTGHCLGAAGAIEAAFCYLLLSSFNQAQLLPPHVWDKQQDPNDPILPLVESAPLNGTVQSKPLNYIMSNSFAFGGSNASIIFAKAGNQDV</sequence>
<dbReference type="InterPro" id="IPR014031">
    <property type="entry name" value="Ketoacyl_synth_C"/>
</dbReference>
<evidence type="ECO:0000259" key="5">
    <source>
        <dbReference type="PROSITE" id="PS52004"/>
    </source>
</evidence>
<evidence type="ECO:0000256" key="2">
    <source>
        <dbReference type="ARBA" id="ARBA00008467"/>
    </source>
</evidence>
<name>A0ABT0KUH4_9GAMM</name>
<dbReference type="Pfam" id="PF00109">
    <property type="entry name" value="ketoacyl-synt"/>
    <property type="match status" value="1"/>
</dbReference>
<dbReference type="CDD" id="cd00834">
    <property type="entry name" value="KAS_I_II"/>
    <property type="match status" value="1"/>
</dbReference>
<feature type="domain" description="Ketosynthase family 3 (KS3)" evidence="5">
    <location>
        <begin position="2"/>
        <end position="418"/>
    </location>
</feature>
<dbReference type="PROSITE" id="PS00606">
    <property type="entry name" value="KS3_1"/>
    <property type="match status" value="1"/>
</dbReference>
<dbReference type="Gene3D" id="3.40.47.10">
    <property type="match status" value="2"/>
</dbReference>
<dbReference type="Proteomes" id="UP001202134">
    <property type="component" value="Unassembled WGS sequence"/>
</dbReference>
<dbReference type="SMART" id="SM00825">
    <property type="entry name" value="PKS_KS"/>
    <property type="match status" value="1"/>
</dbReference>